<feature type="region of interest" description="Disordered" evidence="2">
    <location>
        <begin position="198"/>
        <end position="241"/>
    </location>
</feature>
<dbReference type="Pfam" id="PF07939">
    <property type="entry name" value="DUF1685"/>
    <property type="match status" value="1"/>
</dbReference>
<dbReference type="InterPro" id="IPR035810">
    <property type="entry name" value="PEBP_euk"/>
</dbReference>
<dbReference type="Proteomes" id="UP001055439">
    <property type="component" value="Chromosome 2"/>
</dbReference>
<dbReference type="InterPro" id="IPR008914">
    <property type="entry name" value="PEBP"/>
</dbReference>
<proteinExistence type="inferred from homology"/>
<evidence type="ECO:0000256" key="2">
    <source>
        <dbReference type="SAM" id="MobiDB-lite"/>
    </source>
</evidence>
<evidence type="ECO:0000256" key="1">
    <source>
        <dbReference type="ARBA" id="ARBA00007091"/>
    </source>
</evidence>
<dbReference type="CDD" id="cd00866">
    <property type="entry name" value="PEBP_euk"/>
    <property type="match status" value="1"/>
</dbReference>
<dbReference type="FunFam" id="3.90.280.10:FF:000001">
    <property type="entry name" value="Terminal flower 1"/>
    <property type="match status" value="1"/>
</dbReference>
<keyword evidence="4" id="KW-1185">Reference proteome</keyword>
<dbReference type="InterPro" id="IPR036610">
    <property type="entry name" value="PEBP-like_sf"/>
</dbReference>
<evidence type="ECO:0000313" key="4">
    <source>
        <dbReference type="Proteomes" id="UP001055439"/>
    </source>
</evidence>
<dbReference type="AlphaFoldDB" id="A0A9E7JNA8"/>
<dbReference type="EMBL" id="CP097504">
    <property type="protein sequence ID" value="URD86956.1"/>
    <property type="molecule type" value="Genomic_DNA"/>
</dbReference>
<accession>A0A9E7JNA8</accession>
<dbReference type="OrthoDB" id="2506647at2759"/>
<dbReference type="PROSITE" id="PS01220">
    <property type="entry name" value="PBP"/>
    <property type="match status" value="1"/>
</dbReference>
<dbReference type="Gene3D" id="3.90.280.10">
    <property type="entry name" value="PEBP-like"/>
    <property type="match status" value="1"/>
</dbReference>
<sequence length="446" mass="49132">EGSDQGSEGENGVGRARSLTDDDLEELKACLDLGFGFTYDEIPELCKTLPALVLCYSLSRSLQTSAATVASPSIANWKISGPGVMNLLSSFFPSPAHEGIPSPHVKAGVAFQVASQINALPEVFSSLDKKQTLYKACARVTKRKQMQLAMSLVGGKLAADELQSYIIGIKRQGPWVPEQSPAPFDFHHTGDYCLRPSERTTAGGRCGGEDDEEDDGVRTIIGDGSPSTPETTKQAKDKRKDHLSLSRLPSFSLHHYQQLFLSLIMSRDPLVVGNVIGDVLDPFVKSATLRVIYNNKELTNGSELKPSAVENEPRVEIRGRDMRNLYTLVMVDPDAPSPSNPTEREHLHWLVTNIPETKNASFGNEIVCYESPRPTAGIHRFVFVLFRQSIRETIYAPGWRQNFNTREFAALYNLGDPVAAMFFNCQRENGCGGRRLAGAKTEQNLD</sequence>
<name>A0A9E7JNA8_9LILI</name>
<comment type="similarity">
    <text evidence="1">Belongs to the phosphatidylethanolamine-binding protein family.</text>
</comment>
<dbReference type="SUPFAM" id="SSF49777">
    <property type="entry name" value="PEBP-like"/>
    <property type="match status" value="1"/>
</dbReference>
<organism evidence="3 4">
    <name type="scientific">Musa troglodytarum</name>
    <name type="common">fe'i banana</name>
    <dbReference type="NCBI Taxonomy" id="320322"/>
    <lineage>
        <taxon>Eukaryota</taxon>
        <taxon>Viridiplantae</taxon>
        <taxon>Streptophyta</taxon>
        <taxon>Embryophyta</taxon>
        <taxon>Tracheophyta</taxon>
        <taxon>Spermatophyta</taxon>
        <taxon>Magnoliopsida</taxon>
        <taxon>Liliopsida</taxon>
        <taxon>Zingiberales</taxon>
        <taxon>Musaceae</taxon>
        <taxon>Musa</taxon>
    </lineage>
</organism>
<dbReference type="InterPro" id="IPR012881">
    <property type="entry name" value="DUF1685"/>
</dbReference>
<dbReference type="PANTHER" id="PTHR11362:SF23">
    <property type="entry name" value="OS04G0488400 PROTEIN"/>
    <property type="match status" value="1"/>
</dbReference>
<dbReference type="PANTHER" id="PTHR11362">
    <property type="entry name" value="PHOSPHATIDYLETHANOLAMINE-BINDING PROTEIN"/>
    <property type="match status" value="1"/>
</dbReference>
<dbReference type="Pfam" id="PF01161">
    <property type="entry name" value="PBP"/>
    <property type="match status" value="1"/>
</dbReference>
<dbReference type="InterPro" id="IPR001858">
    <property type="entry name" value="Phosphatidylethanolamine-bd_CS"/>
</dbReference>
<feature type="non-terminal residue" evidence="3">
    <location>
        <position position="1"/>
    </location>
</feature>
<protein>
    <submittedName>
        <fullName evidence="3">Uncharacterized protein</fullName>
    </submittedName>
</protein>
<reference evidence="3" key="1">
    <citation type="submission" date="2022-05" db="EMBL/GenBank/DDBJ databases">
        <title>The Musa troglodytarum L. genome provides insights into the mechanism of non-climacteric behaviour and enrichment of carotenoids.</title>
        <authorList>
            <person name="Wang J."/>
        </authorList>
    </citation>
    <scope>NUCLEOTIDE SEQUENCE</scope>
    <source>
        <tissue evidence="3">Leaf</tissue>
    </source>
</reference>
<evidence type="ECO:0000313" key="3">
    <source>
        <dbReference type="EMBL" id="URD86956.1"/>
    </source>
</evidence>
<gene>
    <name evidence="3" type="ORF">MUK42_27147</name>
</gene>